<feature type="transmembrane region" description="Helical" evidence="7">
    <location>
        <begin position="265"/>
        <end position="284"/>
    </location>
</feature>
<feature type="transmembrane region" description="Helical" evidence="7">
    <location>
        <begin position="211"/>
        <end position="230"/>
    </location>
</feature>
<organism evidence="9 10">
    <name type="scientific">Krasilnikoviella flava</name>
    <dbReference type="NCBI Taxonomy" id="526729"/>
    <lineage>
        <taxon>Bacteria</taxon>
        <taxon>Bacillati</taxon>
        <taxon>Actinomycetota</taxon>
        <taxon>Actinomycetes</taxon>
        <taxon>Micrococcales</taxon>
        <taxon>Promicromonosporaceae</taxon>
        <taxon>Krasilnikoviella</taxon>
    </lineage>
</organism>
<keyword evidence="3 7" id="KW-0812">Transmembrane</keyword>
<feature type="transmembrane region" description="Helical" evidence="7">
    <location>
        <begin position="354"/>
        <end position="376"/>
    </location>
</feature>
<feature type="transmembrane region" description="Helical" evidence="7">
    <location>
        <begin position="304"/>
        <end position="321"/>
    </location>
</feature>
<dbReference type="GO" id="GO:0022857">
    <property type="term" value="F:transmembrane transporter activity"/>
    <property type="evidence" value="ECO:0007669"/>
    <property type="project" value="InterPro"/>
</dbReference>
<name>A0A1T5JN99_9MICO</name>
<sequence>MTDPARSSASDTTTAPTGPTDPTTAPTTEDGGSAVTDPRAGVAEDDPRWKRNIAIFLTGQTVSLLGSMLVQFAVMWHLTILTQSGSVLMLSIVFGMLPQAFVSIFGGVWADRHSRKLLIVGADSTIAVVTLGLALLMLSGVDDLWVIYAALAVRSTFAGIQTPAVSAMVPQIVPASQLIRVNGINQTIQSGMMLLAPALAAAIYANFDIVAVFFLDVVTALVGVGLLLLVKVPRLVRSDEGAPVSYFGDLAAGVRYIRTHAPVRWLMTIFAVTMLLVGAPSYLTPLMVTRTFGTEVWKLTANEIFWASGMLAGGLLMAFLGPRVRHRVALVVGATLGAGVLTAGLGVAGNLWVFYALGLGVGAAFTLMSTPAMSILQETVALEMQGRVFGFVGIVMTVAMPLSMVVFGPLADRYAVESLLVVAGALLTAFVAVVLVIPSARRSLAAVSRPAQDVGAVPEAAR</sequence>
<evidence type="ECO:0000313" key="10">
    <source>
        <dbReference type="Proteomes" id="UP000189777"/>
    </source>
</evidence>
<dbReference type="InterPro" id="IPR011701">
    <property type="entry name" value="MFS"/>
</dbReference>
<reference evidence="9 10" key="1">
    <citation type="submission" date="2017-02" db="EMBL/GenBank/DDBJ databases">
        <authorList>
            <person name="Peterson S.W."/>
        </authorList>
    </citation>
    <scope>NUCLEOTIDE SEQUENCE [LARGE SCALE GENOMIC DNA]</scope>
    <source>
        <strain evidence="9 10">DSM 21481</strain>
    </source>
</reference>
<dbReference type="PANTHER" id="PTHR23513:SF6">
    <property type="entry name" value="MAJOR FACILITATOR SUPERFAMILY ASSOCIATED DOMAIN-CONTAINING PROTEIN"/>
    <property type="match status" value="1"/>
</dbReference>
<feature type="compositionally biased region" description="Low complexity" evidence="6">
    <location>
        <begin position="1"/>
        <end position="28"/>
    </location>
</feature>
<dbReference type="Proteomes" id="UP000189777">
    <property type="component" value="Unassembled WGS sequence"/>
</dbReference>
<feature type="transmembrane region" description="Helical" evidence="7">
    <location>
        <begin position="117"/>
        <end position="139"/>
    </location>
</feature>
<keyword evidence="10" id="KW-1185">Reference proteome</keyword>
<dbReference type="PROSITE" id="PS50850">
    <property type="entry name" value="MFS"/>
    <property type="match status" value="1"/>
</dbReference>
<evidence type="ECO:0000256" key="5">
    <source>
        <dbReference type="ARBA" id="ARBA00023136"/>
    </source>
</evidence>
<dbReference type="CDD" id="cd06173">
    <property type="entry name" value="MFS_MefA_like"/>
    <property type="match status" value="1"/>
</dbReference>
<dbReference type="OrthoDB" id="69054at2"/>
<dbReference type="STRING" id="526729.SAMN04324258_1580"/>
<dbReference type="GO" id="GO:0005886">
    <property type="term" value="C:plasma membrane"/>
    <property type="evidence" value="ECO:0007669"/>
    <property type="project" value="UniProtKB-SubCell"/>
</dbReference>
<feature type="transmembrane region" description="Helical" evidence="7">
    <location>
        <begin position="328"/>
        <end position="348"/>
    </location>
</feature>
<evidence type="ECO:0000256" key="7">
    <source>
        <dbReference type="SAM" id="Phobius"/>
    </source>
</evidence>
<evidence type="ECO:0000256" key="4">
    <source>
        <dbReference type="ARBA" id="ARBA00022989"/>
    </source>
</evidence>
<comment type="subcellular location">
    <subcellularLocation>
        <location evidence="1">Cell membrane</location>
        <topology evidence="1">Multi-pass membrane protein</topology>
    </subcellularLocation>
</comment>
<evidence type="ECO:0000259" key="8">
    <source>
        <dbReference type="PROSITE" id="PS50850"/>
    </source>
</evidence>
<evidence type="ECO:0000256" key="6">
    <source>
        <dbReference type="SAM" id="MobiDB-lite"/>
    </source>
</evidence>
<keyword evidence="2" id="KW-1003">Cell membrane</keyword>
<feature type="transmembrane region" description="Helical" evidence="7">
    <location>
        <begin position="388"/>
        <end position="407"/>
    </location>
</feature>
<dbReference type="AlphaFoldDB" id="A0A1T5JN99"/>
<dbReference type="InterPro" id="IPR036259">
    <property type="entry name" value="MFS_trans_sf"/>
</dbReference>
<feature type="transmembrane region" description="Helical" evidence="7">
    <location>
        <begin position="419"/>
        <end position="440"/>
    </location>
</feature>
<dbReference type="PANTHER" id="PTHR23513">
    <property type="entry name" value="INTEGRAL MEMBRANE EFFLUX PROTEIN-RELATED"/>
    <property type="match status" value="1"/>
</dbReference>
<dbReference type="EMBL" id="FUZQ01000002">
    <property type="protein sequence ID" value="SKC52881.1"/>
    <property type="molecule type" value="Genomic_DNA"/>
</dbReference>
<keyword evidence="4 7" id="KW-1133">Transmembrane helix</keyword>
<dbReference type="Gene3D" id="1.20.1250.20">
    <property type="entry name" value="MFS general substrate transporter like domains"/>
    <property type="match status" value="1"/>
</dbReference>
<dbReference type="SUPFAM" id="SSF103473">
    <property type="entry name" value="MFS general substrate transporter"/>
    <property type="match status" value="1"/>
</dbReference>
<keyword evidence="5 7" id="KW-0472">Membrane</keyword>
<evidence type="ECO:0000256" key="2">
    <source>
        <dbReference type="ARBA" id="ARBA00022475"/>
    </source>
</evidence>
<dbReference type="InterPro" id="IPR020846">
    <property type="entry name" value="MFS_dom"/>
</dbReference>
<feature type="region of interest" description="Disordered" evidence="6">
    <location>
        <begin position="1"/>
        <end position="43"/>
    </location>
</feature>
<evidence type="ECO:0000313" key="9">
    <source>
        <dbReference type="EMBL" id="SKC52881.1"/>
    </source>
</evidence>
<protein>
    <submittedName>
        <fullName evidence="9">MFS transporter, DHA3 family, macrolide efflux protein</fullName>
    </submittedName>
</protein>
<evidence type="ECO:0000256" key="1">
    <source>
        <dbReference type="ARBA" id="ARBA00004651"/>
    </source>
</evidence>
<evidence type="ECO:0000256" key="3">
    <source>
        <dbReference type="ARBA" id="ARBA00022692"/>
    </source>
</evidence>
<feature type="transmembrane region" description="Helical" evidence="7">
    <location>
        <begin position="53"/>
        <end position="76"/>
    </location>
</feature>
<feature type="transmembrane region" description="Helical" evidence="7">
    <location>
        <begin position="88"/>
        <end position="110"/>
    </location>
</feature>
<proteinExistence type="predicted"/>
<gene>
    <name evidence="9" type="ORF">SAMN04324258_1580</name>
</gene>
<feature type="domain" description="Major facilitator superfamily (MFS) profile" evidence="8">
    <location>
        <begin position="47"/>
        <end position="441"/>
    </location>
</feature>
<dbReference type="RefSeq" id="WP_079573106.1">
    <property type="nucleotide sequence ID" value="NZ_FUZQ01000002.1"/>
</dbReference>
<dbReference type="Pfam" id="PF07690">
    <property type="entry name" value="MFS_1"/>
    <property type="match status" value="1"/>
</dbReference>
<accession>A0A1T5JN99</accession>